<feature type="domain" description="Glycosyltransferase subfamily 4-like N-terminal" evidence="2">
    <location>
        <begin position="14"/>
        <end position="181"/>
    </location>
</feature>
<evidence type="ECO:0000259" key="2">
    <source>
        <dbReference type="Pfam" id="PF13439"/>
    </source>
</evidence>
<evidence type="ECO:0000259" key="1">
    <source>
        <dbReference type="Pfam" id="PF00534"/>
    </source>
</evidence>
<dbReference type="SUPFAM" id="SSF53756">
    <property type="entry name" value="UDP-Glycosyltransferase/glycogen phosphorylase"/>
    <property type="match status" value="1"/>
</dbReference>
<dbReference type="PANTHER" id="PTHR45947:SF3">
    <property type="entry name" value="SULFOQUINOVOSYL TRANSFERASE SQD2"/>
    <property type="match status" value="1"/>
</dbReference>
<dbReference type="PANTHER" id="PTHR45947">
    <property type="entry name" value="SULFOQUINOVOSYL TRANSFERASE SQD2"/>
    <property type="match status" value="1"/>
</dbReference>
<gene>
    <name evidence="3" type="primary">mgs</name>
    <name evidence="3" type="ORF">AVLFYP127_00361</name>
</gene>
<dbReference type="InterPro" id="IPR028098">
    <property type="entry name" value="Glyco_trans_4-like_N"/>
</dbReference>
<organism evidence="3">
    <name type="scientific">Anaerococcus vaginalis</name>
    <dbReference type="NCBI Taxonomy" id="33037"/>
    <lineage>
        <taxon>Bacteria</taxon>
        <taxon>Bacillati</taxon>
        <taxon>Bacillota</taxon>
        <taxon>Tissierellia</taxon>
        <taxon>Tissierellales</taxon>
        <taxon>Peptoniphilaceae</taxon>
        <taxon>Anaerococcus</taxon>
    </lineage>
</organism>
<dbReference type="InterPro" id="IPR001296">
    <property type="entry name" value="Glyco_trans_1"/>
</dbReference>
<feature type="domain" description="Glycosyl transferase family 1" evidence="1">
    <location>
        <begin position="188"/>
        <end position="351"/>
    </location>
</feature>
<dbReference type="Pfam" id="PF00534">
    <property type="entry name" value="Glycos_transf_1"/>
    <property type="match status" value="1"/>
</dbReference>
<name>A0A6N2T083_9FIRM</name>
<proteinExistence type="predicted"/>
<dbReference type="Pfam" id="PF13439">
    <property type="entry name" value="Glyco_transf_4"/>
    <property type="match status" value="1"/>
</dbReference>
<dbReference type="GO" id="GO:0016758">
    <property type="term" value="F:hexosyltransferase activity"/>
    <property type="evidence" value="ECO:0007669"/>
    <property type="project" value="TreeGrafter"/>
</dbReference>
<keyword evidence="3" id="KW-0808">Transferase</keyword>
<dbReference type="RefSeq" id="WP_156328955.1">
    <property type="nucleotide sequence ID" value="NZ_CACRSW010000023.1"/>
</dbReference>
<sequence length="385" mass="44742">MKILITSDWYDPVVNGVVRSILNLKSYLEDRGFDVKVLTLSNSTESYKKGNVYYIGSLGAGKIYPEARISATLRNKFIKEIKDWKPDIVHSQCEFSTFMMATKIAKKTSCPLVHTYHTIYEDYTHYFSPSKKVGKKMISVFSKAIADRVEMIIVPSEKTREILKSYDIEDEKIKIIPTGIEMPEKLEDKNKIRDYYGFDASDKIILYLGRLAEEKNIEELIDYYERLDIEKLKFILVGGGPYLKDLKSYAKNIDKKIYFAGMVKPLEVNNYYRMADAFVSASKSETQGLTYYEAMSNGTPAICRKDYCLDKVIIDDFNGYQYENFCDFKKYLEMIFLDKEKKDKLSKNARKYALENFSIDSFGENCEKLYKEAIKKGRTHENSYL</sequence>
<accession>A0A6N2T083</accession>
<reference evidence="3" key="1">
    <citation type="submission" date="2019-11" db="EMBL/GenBank/DDBJ databases">
        <authorList>
            <person name="Feng L."/>
        </authorList>
    </citation>
    <scope>NUCLEOTIDE SEQUENCE</scope>
    <source>
        <strain evidence="3">AvaginalisLFYP127</strain>
    </source>
</reference>
<dbReference type="InterPro" id="IPR050194">
    <property type="entry name" value="Glycosyltransferase_grp1"/>
</dbReference>
<dbReference type="Gene3D" id="3.40.50.2000">
    <property type="entry name" value="Glycogen Phosphorylase B"/>
    <property type="match status" value="2"/>
</dbReference>
<dbReference type="EC" id="2.4.1.-" evidence="3"/>
<dbReference type="AlphaFoldDB" id="A0A6N2T083"/>
<dbReference type="EMBL" id="CACRSW010000023">
    <property type="protein sequence ID" value="VYS97500.1"/>
    <property type="molecule type" value="Genomic_DNA"/>
</dbReference>
<protein>
    <submittedName>
        <fullName evidence="3">Alpha-monoglucosyldiacylglycerol synthase</fullName>
        <ecNumber evidence="3">2.4.1.-</ecNumber>
    </submittedName>
</protein>
<evidence type="ECO:0000313" key="3">
    <source>
        <dbReference type="EMBL" id="VYS97500.1"/>
    </source>
</evidence>
<keyword evidence="3" id="KW-0328">Glycosyltransferase</keyword>